<keyword evidence="9" id="KW-1185">Reference proteome</keyword>
<evidence type="ECO:0000256" key="5">
    <source>
        <dbReference type="ARBA" id="ARBA00023136"/>
    </source>
</evidence>
<keyword evidence="3 6" id="KW-0812">Transmembrane</keyword>
<evidence type="ECO:0000256" key="6">
    <source>
        <dbReference type="SAM" id="Phobius"/>
    </source>
</evidence>
<dbReference type="RefSeq" id="WP_283421320.1">
    <property type="nucleotide sequence ID" value="NZ_FXTZ01000002.1"/>
</dbReference>
<dbReference type="PANTHER" id="PTHR34187:SF2">
    <property type="entry name" value="DUF202 DOMAIN-CONTAINING PROTEIN"/>
    <property type="match status" value="1"/>
</dbReference>
<keyword evidence="4 6" id="KW-1133">Transmembrane helix</keyword>
<gene>
    <name evidence="8" type="ORF">SAMN06264346_102278</name>
</gene>
<comment type="caution">
    <text evidence="8">The sequence shown here is derived from an EMBL/GenBank/DDBJ whole genome shotgun (WGS) entry which is preliminary data.</text>
</comment>
<evidence type="ECO:0000259" key="7">
    <source>
        <dbReference type="Pfam" id="PF02656"/>
    </source>
</evidence>
<dbReference type="EMBL" id="FXTZ01000002">
    <property type="protein sequence ID" value="SMP11142.1"/>
    <property type="molecule type" value="Genomic_DNA"/>
</dbReference>
<dbReference type="InterPro" id="IPR052053">
    <property type="entry name" value="IM_YidH-like"/>
</dbReference>
<dbReference type="PANTHER" id="PTHR34187">
    <property type="entry name" value="FGR18P"/>
    <property type="match status" value="1"/>
</dbReference>
<feature type="domain" description="DUF202" evidence="7">
    <location>
        <begin position="9"/>
        <end position="88"/>
    </location>
</feature>
<comment type="subcellular location">
    <subcellularLocation>
        <location evidence="1">Cell membrane</location>
        <topology evidence="1">Multi-pass membrane protein</topology>
    </subcellularLocation>
</comment>
<evidence type="ECO:0000256" key="3">
    <source>
        <dbReference type="ARBA" id="ARBA00022692"/>
    </source>
</evidence>
<feature type="transmembrane region" description="Helical" evidence="6">
    <location>
        <begin position="20"/>
        <end position="41"/>
    </location>
</feature>
<feature type="transmembrane region" description="Helical" evidence="6">
    <location>
        <begin position="100"/>
        <end position="120"/>
    </location>
</feature>
<keyword evidence="5 6" id="KW-0472">Membrane</keyword>
<feature type="transmembrane region" description="Helical" evidence="6">
    <location>
        <begin position="61"/>
        <end position="80"/>
    </location>
</feature>
<name>A0ABY1NJ36_9FLAO</name>
<keyword evidence="2" id="KW-1003">Cell membrane</keyword>
<evidence type="ECO:0000313" key="8">
    <source>
        <dbReference type="EMBL" id="SMP11142.1"/>
    </source>
</evidence>
<dbReference type="Proteomes" id="UP001157960">
    <property type="component" value="Unassembled WGS sequence"/>
</dbReference>
<evidence type="ECO:0000256" key="2">
    <source>
        <dbReference type="ARBA" id="ARBA00022475"/>
    </source>
</evidence>
<dbReference type="Pfam" id="PF02656">
    <property type="entry name" value="DUF202"/>
    <property type="match status" value="1"/>
</dbReference>
<reference evidence="8 9" key="1">
    <citation type="submission" date="2017-05" db="EMBL/GenBank/DDBJ databases">
        <authorList>
            <person name="Varghese N."/>
            <person name="Submissions S."/>
        </authorList>
    </citation>
    <scope>NUCLEOTIDE SEQUENCE [LARGE SCALE GENOMIC DNA]</scope>
    <source>
        <strain evidence="8 9">DSM 28214</strain>
    </source>
</reference>
<proteinExistence type="predicted"/>
<protein>
    <submittedName>
        <fullName evidence="8">Membrane protein</fullName>
    </submittedName>
</protein>
<accession>A0ABY1NJ36</accession>
<sequence length="123" mass="14076">MEKKNNTGDHLANERTFLAWMRTSVALMGFGFILVKFSVFLRQLTLLNAERHIYSDKEYSGLAGLILVGTGVVVLFLSYINYRITQRKITDNTPIKNNPLILMITILIMSISIFLIIYFLNSL</sequence>
<evidence type="ECO:0000256" key="4">
    <source>
        <dbReference type="ARBA" id="ARBA00022989"/>
    </source>
</evidence>
<evidence type="ECO:0000313" key="9">
    <source>
        <dbReference type="Proteomes" id="UP001157960"/>
    </source>
</evidence>
<organism evidence="8 9">
    <name type="scientific">Chryseobacterium profundimaris</name>
    <dbReference type="NCBI Taxonomy" id="1387275"/>
    <lineage>
        <taxon>Bacteria</taxon>
        <taxon>Pseudomonadati</taxon>
        <taxon>Bacteroidota</taxon>
        <taxon>Flavobacteriia</taxon>
        <taxon>Flavobacteriales</taxon>
        <taxon>Weeksellaceae</taxon>
        <taxon>Chryseobacterium group</taxon>
        <taxon>Chryseobacterium</taxon>
    </lineage>
</organism>
<evidence type="ECO:0000256" key="1">
    <source>
        <dbReference type="ARBA" id="ARBA00004651"/>
    </source>
</evidence>
<dbReference type="InterPro" id="IPR003807">
    <property type="entry name" value="DUF202"/>
</dbReference>